<dbReference type="PROSITE" id="PS51910">
    <property type="entry name" value="GH18_2"/>
    <property type="match status" value="1"/>
</dbReference>
<comment type="caution">
    <text evidence="2">The sequence shown here is derived from an EMBL/GenBank/DDBJ whole genome shotgun (WGS) entry which is preliminary data.</text>
</comment>
<dbReference type="Proteomes" id="UP001203423">
    <property type="component" value="Unassembled WGS sequence"/>
</dbReference>
<dbReference type="InterPro" id="IPR017853">
    <property type="entry name" value="GH"/>
</dbReference>
<dbReference type="Pfam" id="PF00704">
    <property type="entry name" value="Glyco_hydro_18"/>
    <property type="match status" value="1"/>
</dbReference>
<accession>A0ABT0LJF2</accession>
<dbReference type="GO" id="GO:0016787">
    <property type="term" value="F:hydrolase activity"/>
    <property type="evidence" value="ECO:0007669"/>
    <property type="project" value="UniProtKB-KW"/>
</dbReference>
<keyword evidence="2" id="KW-0378">Hydrolase</keyword>
<dbReference type="PANTHER" id="PTHR46066">
    <property type="entry name" value="CHITINASE DOMAIN-CONTAINING PROTEIN 1 FAMILY MEMBER"/>
    <property type="match status" value="1"/>
</dbReference>
<gene>
    <name evidence="2" type="ORF">L2764_25840</name>
</gene>
<dbReference type="SUPFAM" id="SSF51445">
    <property type="entry name" value="(Trans)glycosidases"/>
    <property type="match status" value="1"/>
</dbReference>
<name>A0ABT0LJF2_9GAMM</name>
<evidence type="ECO:0000313" key="2">
    <source>
        <dbReference type="EMBL" id="MCL1127790.1"/>
    </source>
</evidence>
<reference evidence="2 3" key="1">
    <citation type="submission" date="2022-01" db="EMBL/GenBank/DDBJ databases">
        <title>Whole genome-based taxonomy of the Shewanellaceae.</title>
        <authorList>
            <person name="Martin-Rodriguez A.J."/>
        </authorList>
    </citation>
    <scope>NUCLEOTIDE SEQUENCE [LARGE SCALE GENOMIC DNA]</scope>
    <source>
        <strain evidence="2 3">DSM 17177</strain>
    </source>
</reference>
<sequence length="243" mass="27894">MVNLVQEANTRNYDGWDLNFEASPTQNGRVEFVEKLASELKAHGKKLSVTLKAVEAANEKYELFDIASLANLDDIYRFKIMGFDNNFAVGANIPNAIAATNWIEKVLDYMIYSQGLPANKIQLGLHNFSRMWKSLGNGKYQIDNINFRSYDFIAAQSLSSVLQWEEYGLNEFGQTVPSEEEWVDLTYKNFPYRAYVGGAKTVEKRLHFLQDYHLAGLTFWVLDNQEDPAIYDKITDYFNSYAN</sequence>
<dbReference type="InterPro" id="IPR001223">
    <property type="entry name" value="Glyco_hydro18_cat"/>
</dbReference>
<evidence type="ECO:0000313" key="3">
    <source>
        <dbReference type="Proteomes" id="UP001203423"/>
    </source>
</evidence>
<keyword evidence="3" id="KW-1185">Reference proteome</keyword>
<proteinExistence type="predicted"/>
<protein>
    <submittedName>
        <fullName evidence="2">Glycosyl hydrolase family 18 protein</fullName>
    </submittedName>
</protein>
<dbReference type="EMBL" id="JAKIKS010000215">
    <property type="protein sequence ID" value="MCL1127790.1"/>
    <property type="molecule type" value="Genomic_DNA"/>
</dbReference>
<dbReference type="PANTHER" id="PTHR46066:SF2">
    <property type="entry name" value="CHITINASE DOMAIN-CONTAINING PROTEIN 1"/>
    <property type="match status" value="1"/>
</dbReference>
<organism evidence="2 3">
    <name type="scientific">Shewanella surugensis</name>
    <dbReference type="NCBI Taxonomy" id="212020"/>
    <lineage>
        <taxon>Bacteria</taxon>
        <taxon>Pseudomonadati</taxon>
        <taxon>Pseudomonadota</taxon>
        <taxon>Gammaproteobacteria</taxon>
        <taxon>Alteromonadales</taxon>
        <taxon>Shewanellaceae</taxon>
        <taxon>Shewanella</taxon>
    </lineage>
</organism>
<feature type="domain" description="GH18" evidence="1">
    <location>
        <begin position="1"/>
        <end position="243"/>
    </location>
</feature>
<evidence type="ECO:0000259" key="1">
    <source>
        <dbReference type="PROSITE" id="PS51910"/>
    </source>
</evidence>
<dbReference type="Gene3D" id="3.20.20.80">
    <property type="entry name" value="Glycosidases"/>
    <property type="match status" value="1"/>
</dbReference>